<accession>A0AA35T2W9</accession>
<dbReference type="SMART" id="SM00612">
    <property type="entry name" value="Kelch"/>
    <property type="match status" value="4"/>
</dbReference>
<evidence type="ECO:0000256" key="2">
    <source>
        <dbReference type="ARBA" id="ARBA00022737"/>
    </source>
</evidence>
<dbReference type="AlphaFoldDB" id="A0AA35T2W9"/>
<evidence type="ECO:0000313" key="5">
    <source>
        <dbReference type="EMBL" id="CAI8040234.1"/>
    </source>
</evidence>
<gene>
    <name evidence="5" type="ORF">GBAR_LOCUS22429</name>
</gene>
<keyword evidence="2" id="KW-0677">Repeat</keyword>
<dbReference type="SUPFAM" id="SSF117281">
    <property type="entry name" value="Kelch motif"/>
    <property type="match status" value="1"/>
</dbReference>
<dbReference type="PANTHER" id="PTHR46375:SF3">
    <property type="entry name" value="KELCH REPEAT AND BTB DOMAIN-CONTAINING PROTEIN 13"/>
    <property type="match status" value="1"/>
</dbReference>
<keyword evidence="1" id="KW-0880">Kelch repeat</keyword>
<comment type="caution">
    <text evidence="5">The sequence shown here is derived from an EMBL/GenBank/DDBJ whole genome shotgun (WGS) entry which is preliminary data.</text>
</comment>
<dbReference type="Proteomes" id="UP001174909">
    <property type="component" value="Unassembled WGS sequence"/>
</dbReference>
<protein>
    <submittedName>
        <fullName evidence="5">Kelch-like protein 20</fullName>
    </submittedName>
</protein>
<dbReference type="EMBL" id="CASHTH010003093">
    <property type="protein sequence ID" value="CAI8040234.1"/>
    <property type="molecule type" value="Genomic_DNA"/>
</dbReference>
<evidence type="ECO:0000256" key="1">
    <source>
        <dbReference type="ARBA" id="ARBA00022441"/>
    </source>
</evidence>
<proteinExistence type="predicted"/>
<reference evidence="5" key="1">
    <citation type="submission" date="2023-03" db="EMBL/GenBank/DDBJ databases">
        <authorList>
            <person name="Steffen K."/>
            <person name="Cardenas P."/>
        </authorList>
    </citation>
    <scope>NUCLEOTIDE SEQUENCE</scope>
</reference>
<dbReference type="InterPro" id="IPR056737">
    <property type="entry name" value="Beta-prop_ATRN-MKLN-like"/>
</dbReference>
<dbReference type="InterPro" id="IPR006652">
    <property type="entry name" value="Kelch_1"/>
</dbReference>
<evidence type="ECO:0000256" key="3">
    <source>
        <dbReference type="SAM" id="MobiDB-lite"/>
    </source>
</evidence>
<sequence>MPLEGKNDTPEVSKVEEYDTERDAWTEKKSMPTGRFRLATAAVGGKIYVMGGTPNNFQALATVEEYDTKTDSWTKKADMPTARMGLAAVVVGGKIYAIGGAADFFFPTGAVEVYNSATDSWEQKPDMANPRWNLAAAAVLSKIYVFGGAVDISHQKATDLVEEYDTKTDTWIPKAKMRRDFHGHGAAFVNSGKIYTIGGQKWKGKGGFQNLAEGPTDWTMYRQWLNMTPRKTDGKSRKICQLHGRL</sequence>
<name>A0AA35T2W9_GEOBA</name>
<dbReference type="InterPro" id="IPR015915">
    <property type="entry name" value="Kelch-typ_b-propeller"/>
</dbReference>
<keyword evidence="6" id="KW-1185">Reference proteome</keyword>
<dbReference type="Gene3D" id="2.120.10.80">
    <property type="entry name" value="Kelch-type beta propeller"/>
    <property type="match status" value="1"/>
</dbReference>
<feature type="region of interest" description="Disordered" evidence="3">
    <location>
        <begin position="1"/>
        <end position="24"/>
    </location>
</feature>
<dbReference type="InterPro" id="IPR052392">
    <property type="entry name" value="Kelch-BTB_domain-containing"/>
</dbReference>
<dbReference type="PANTHER" id="PTHR46375">
    <property type="entry name" value="KELCH REPEAT AND BTB DOMAIN-CONTAINING PROTEIN 13-RELATED"/>
    <property type="match status" value="1"/>
</dbReference>
<evidence type="ECO:0000259" key="4">
    <source>
        <dbReference type="Pfam" id="PF24981"/>
    </source>
</evidence>
<organism evidence="5 6">
    <name type="scientific">Geodia barretti</name>
    <name type="common">Barrett's horny sponge</name>
    <dbReference type="NCBI Taxonomy" id="519541"/>
    <lineage>
        <taxon>Eukaryota</taxon>
        <taxon>Metazoa</taxon>
        <taxon>Porifera</taxon>
        <taxon>Demospongiae</taxon>
        <taxon>Heteroscleromorpha</taxon>
        <taxon>Tetractinellida</taxon>
        <taxon>Astrophorina</taxon>
        <taxon>Geodiidae</taxon>
        <taxon>Geodia</taxon>
    </lineage>
</organism>
<feature type="domain" description="Attractin/MKLN-like beta-propeller" evidence="4">
    <location>
        <begin position="13"/>
        <end position="201"/>
    </location>
</feature>
<dbReference type="Pfam" id="PF24981">
    <property type="entry name" value="Beta-prop_ATRN-LZTR1"/>
    <property type="match status" value="1"/>
</dbReference>
<dbReference type="PRINTS" id="PR00501">
    <property type="entry name" value="KELCHREPEAT"/>
</dbReference>
<evidence type="ECO:0000313" key="6">
    <source>
        <dbReference type="Proteomes" id="UP001174909"/>
    </source>
</evidence>